<name>A0ABS9HBR1_9ACTN</name>
<protein>
    <recommendedName>
        <fullName evidence="4">DUF2613 family protein</fullName>
    </recommendedName>
</protein>
<dbReference type="EMBL" id="JAKJHZ010000005">
    <property type="protein sequence ID" value="MCF6377553.1"/>
    <property type="molecule type" value="Genomic_DNA"/>
</dbReference>
<evidence type="ECO:0000256" key="1">
    <source>
        <dbReference type="SAM" id="Phobius"/>
    </source>
</evidence>
<reference evidence="2 3" key="1">
    <citation type="submission" date="2022-01" db="EMBL/GenBank/DDBJ databases">
        <title>Nocardioides sp. nov., an actinomycete isolated from mining soil.</title>
        <authorList>
            <person name="Liu L."/>
        </authorList>
    </citation>
    <scope>NUCLEOTIDE SEQUENCE [LARGE SCALE GENOMIC DNA]</scope>
    <source>
        <strain evidence="2 3">KLBMP 9356</strain>
    </source>
</reference>
<keyword evidence="3" id="KW-1185">Reference proteome</keyword>
<dbReference type="RefSeq" id="WP_236401093.1">
    <property type="nucleotide sequence ID" value="NZ_JAKJHZ010000005.1"/>
</dbReference>
<keyword evidence="1" id="KW-0472">Membrane</keyword>
<keyword evidence="1" id="KW-1133">Transmembrane helix</keyword>
<evidence type="ECO:0008006" key="4">
    <source>
        <dbReference type="Google" id="ProtNLM"/>
    </source>
</evidence>
<dbReference type="Proteomes" id="UP001201161">
    <property type="component" value="Unassembled WGS sequence"/>
</dbReference>
<gene>
    <name evidence="2" type="ORF">L2K70_08055</name>
</gene>
<feature type="transmembrane region" description="Helical" evidence="1">
    <location>
        <begin position="15"/>
        <end position="42"/>
    </location>
</feature>
<comment type="caution">
    <text evidence="2">The sequence shown here is derived from an EMBL/GenBank/DDBJ whole genome shotgun (WGS) entry which is preliminary data.</text>
</comment>
<proteinExistence type="predicted"/>
<keyword evidence="1" id="KW-0812">Transmembrane</keyword>
<organism evidence="2 3">
    <name type="scientific">Nocardioides potassii</name>
    <dbReference type="NCBI Taxonomy" id="2911371"/>
    <lineage>
        <taxon>Bacteria</taxon>
        <taxon>Bacillati</taxon>
        <taxon>Actinomycetota</taxon>
        <taxon>Actinomycetes</taxon>
        <taxon>Propionibacteriales</taxon>
        <taxon>Nocardioidaceae</taxon>
        <taxon>Nocardioides</taxon>
    </lineage>
</organism>
<evidence type="ECO:0000313" key="3">
    <source>
        <dbReference type="Proteomes" id="UP001201161"/>
    </source>
</evidence>
<accession>A0ABS9HBR1</accession>
<evidence type="ECO:0000313" key="2">
    <source>
        <dbReference type="EMBL" id="MCF6377553.1"/>
    </source>
</evidence>
<sequence length="62" mass="6161">MSNTGDTANAGGGSFIGVFMATAIPALIGALLAAGLLFALVYSQTQGPDTNPASKEILVYGD</sequence>